<organism evidence="2 3">
    <name type="scientific">Rhodanobacter terrae</name>
    <dbReference type="NCBI Taxonomy" id="418647"/>
    <lineage>
        <taxon>Bacteria</taxon>
        <taxon>Pseudomonadati</taxon>
        <taxon>Pseudomonadota</taxon>
        <taxon>Gammaproteobacteria</taxon>
        <taxon>Lysobacterales</taxon>
        <taxon>Rhodanobacteraceae</taxon>
        <taxon>Rhodanobacter</taxon>
    </lineage>
</organism>
<evidence type="ECO:0000313" key="2">
    <source>
        <dbReference type="EMBL" id="MFC5583442.1"/>
    </source>
</evidence>
<dbReference type="EMBL" id="JBHSNG010000069">
    <property type="protein sequence ID" value="MFC5583442.1"/>
    <property type="molecule type" value="Genomic_DNA"/>
</dbReference>
<name>A0ABW0T295_9GAMM</name>
<evidence type="ECO:0000256" key="1">
    <source>
        <dbReference type="SAM" id="SignalP"/>
    </source>
</evidence>
<feature type="chain" id="PRO_5046950383" evidence="1">
    <location>
        <begin position="31"/>
        <end position="126"/>
    </location>
</feature>
<keyword evidence="3" id="KW-1185">Reference proteome</keyword>
<dbReference type="RefSeq" id="WP_377330455.1">
    <property type="nucleotide sequence ID" value="NZ_JBHSNG010000069.1"/>
</dbReference>
<reference evidence="3" key="1">
    <citation type="journal article" date="2019" name="Int. J. Syst. Evol. Microbiol.">
        <title>The Global Catalogue of Microorganisms (GCM) 10K type strain sequencing project: providing services to taxonomists for standard genome sequencing and annotation.</title>
        <authorList>
            <consortium name="The Broad Institute Genomics Platform"/>
            <consortium name="The Broad Institute Genome Sequencing Center for Infectious Disease"/>
            <person name="Wu L."/>
            <person name="Ma J."/>
        </authorList>
    </citation>
    <scope>NUCLEOTIDE SEQUENCE [LARGE SCALE GENOMIC DNA]</scope>
    <source>
        <strain evidence="3">CGMCC 1.13587</strain>
    </source>
</reference>
<feature type="signal peptide" evidence="1">
    <location>
        <begin position="1"/>
        <end position="30"/>
    </location>
</feature>
<dbReference type="Proteomes" id="UP001596111">
    <property type="component" value="Unassembled WGS sequence"/>
</dbReference>
<sequence>MVKAQSEAKKMYLRLSSVLAILAFSISAYAQNEPYSPKFPAEGPWLLVGYDGICHSLKDEFGAATPDDFYAHMKQKGEDATLKKFDENNFTILDNTQKSFPTLYIVRGLAFCQHLANELKHESSTP</sequence>
<gene>
    <name evidence="2" type="ORF">ACFPPB_20230</name>
</gene>
<protein>
    <submittedName>
        <fullName evidence="2">Uncharacterized protein</fullName>
    </submittedName>
</protein>
<proteinExistence type="predicted"/>
<comment type="caution">
    <text evidence="2">The sequence shown here is derived from an EMBL/GenBank/DDBJ whole genome shotgun (WGS) entry which is preliminary data.</text>
</comment>
<accession>A0ABW0T295</accession>
<keyword evidence="1" id="KW-0732">Signal</keyword>
<evidence type="ECO:0000313" key="3">
    <source>
        <dbReference type="Proteomes" id="UP001596111"/>
    </source>
</evidence>